<comment type="caution">
    <text evidence="4">The sequence shown here is derived from an EMBL/GenBank/DDBJ whole genome shotgun (WGS) entry which is preliminary data.</text>
</comment>
<evidence type="ECO:0000313" key="5">
    <source>
        <dbReference type="Proteomes" id="UP001583177"/>
    </source>
</evidence>
<sequence length="294" mass="31929">MSFLRGLNWAAQSLSSSGYYPNFEHLQRVFSLPPSYTNPGVGLDKEAEPGHGHEGGGDDVSWAKVQHGDGYEISRQGRTIRITLDRPDQGNALTLNLTKDLTSVFSRYSSDTSVHRIVLTAQGRYFCTGMHLHEDLFTAPADRGSALQDLFRTIDTCPKTTIAVINGPALGGGVGLAMVCDIRLAVSTAYFCLSEAKLGLCPAIVSRYLVREWDISLVRKAMLTSTKIQPQTLSNIGVIHEVAQNQTELNTVLDGILSDLKLVAPQASASIKRLLAEIPAADDHTMDSLALEVF</sequence>
<evidence type="ECO:0000256" key="2">
    <source>
        <dbReference type="RuleBase" id="RU003707"/>
    </source>
</evidence>
<dbReference type="CDD" id="cd06558">
    <property type="entry name" value="crotonase-like"/>
    <property type="match status" value="1"/>
</dbReference>
<feature type="compositionally biased region" description="Basic and acidic residues" evidence="3">
    <location>
        <begin position="43"/>
        <end position="56"/>
    </location>
</feature>
<dbReference type="PANTHER" id="PTHR42964">
    <property type="entry name" value="ENOYL-COA HYDRATASE"/>
    <property type="match status" value="1"/>
</dbReference>
<accession>A0ABR3XDX8</accession>
<name>A0ABR3XDX8_9PEZI</name>
<organism evidence="4 5">
    <name type="scientific">Diaporthe australafricana</name>
    <dbReference type="NCBI Taxonomy" id="127596"/>
    <lineage>
        <taxon>Eukaryota</taxon>
        <taxon>Fungi</taxon>
        <taxon>Dikarya</taxon>
        <taxon>Ascomycota</taxon>
        <taxon>Pezizomycotina</taxon>
        <taxon>Sordariomycetes</taxon>
        <taxon>Sordariomycetidae</taxon>
        <taxon>Diaporthales</taxon>
        <taxon>Diaporthaceae</taxon>
        <taxon>Diaporthe</taxon>
    </lineage>
</organism>
<dbReference type="Proteomes" id="UP001583177">
    <property type="component" value="Unassembled WGS sequence"/>
</dbReference>
<proteinExistence type="inferred from homology"/>
<gene>
    <name evidence="4" type="ORF">Daus18300_003779</name>
</gene>
<protein>
    <submittedName>
        <fullName evidence="4">Uncharacterized protein</fullName>
    </submittedName>
</protein>
<evidence type="ECO:0000313" key="4">
    <source>
        <dbReference type="EMBL" id="KAL1873907.1"/>
    </source>
</evidence>
<dbReference type="Gene3D" id="3.90.226.10">
    <property type="entry name" value="2-enoyl-CoA Hydratase, Chain A, domain 1"/>
    <property type="match status" value="1"/>
</dbReference>
<evidence type="ECO:0000256" key="3">
    <source>
        <dbReference type="SAM" id="MobiDB-lite"/>
    </source>
</evidence>
<dbReference type="InterPro" id="IPR001753">
    <property type="entry name" value="Enoyl-CoA_hydra/iso"/>
</dbReference>
<comment type="similarity">
    <text evidence="1 2">Belongs to the enoyl-CoA hydratase/isomerase family.</text>
</comment>
<dbReference type="PANTHER" id="PTHR42964:SF1">
    <property type="entry name" value="POLYKETIDE BIOSYNTHESIS ENOYL-COA HYDRATASE PKSH-RELATED"/>
    <property type="match status" value="1"/>
</dbReference>
<evidence type="ECO:0000256" key="1">
    <source>
        <dbReference type="ARBA" id="ARBA00005254"/>
    </source>
</evidence>
<dbReference type="InterPro" id="IPR029045">
    <property type="entry name" value="ClpP/crotonase-like_dom_sf"/>
</dbReference>
<dbReference type="InterPro" id="IPR018376">
    <property type="entry name" value="Enoyl-CoA_hyd/isom_CS"/>
</dbReference>
<dbReference type="Pfam" id="PF00378">
    <property type="entry name" value="ECH_1"/>
    <property type="match status" value="1"/>
</dbReference>
<dbReference type="PROSITE" id="PS00166">
    <property type="entry name" value="ENOYL_COA_HYDRATASE"/>
    <property type="match status" value="1"/>
</dbReference>
<dbReference type="InterPro" id="IPR051683">
    <property type="entry name" value="Enoyl-CoA_Hydratase/Isomerase"/>
</dbReference>
<keyword evidence="5" id="KW-1185">Reference proteome</keyword>
<feature type="region of interest" description="Disordered" evidence="3">
    <location>
        <begin position="40"/>
        <end position="60"/>
    </location>
</feature>
<dbReference type="EMBL" id="JAWRVE010000024">
    <property type="protein sequence ID" value="KAL1873907.1"/>
    <property type="molecule type" value="Genomic_DNA"/>
</dbReference>
<reference evidence="4 5" key="1">
    <citation type="journal article" date="2024" name="IMA Fungus">
        <title>IMA Genome - F19 : A genome assembly and annotation guide to empower mycologists, including annotated draft genome sequences of Ceratocystis pirilliformis, Diaporthe australafricana, Fusarium ophioides, Paecilomyces lecythidis, and Sporothrix stenoceras.</title>
        <authorList>
            <person name="Aylward J."/>
            <person name="Wilson A.M."/>
            <person name="Visagie C.M."/>
            <person name="Spraker J."/>
            <person name="Barnes I."/>
            <person name="Buitendag C."/>
            <person name="Ceriani C."/>
            <person name="Del Mar Angel L."/>
            <person name="du Plessis D."/>
            <person name="Fuchs T."/>
            <person name="Gasser K."/>
            <person name="Kramer D."/>
            <person name="Li W."/>
            <person name="Munsamy K."/>
            <person name="Piso A."/>
            <person name="Price J.L."/>
            <person name="Sonnekus B."/>
            <person name="Thomas C."/>
            <person name="van der Nest A."/>
            <person name="van Dijk A."/>
            <person name="van Heerden A."/>
            <person name="van Vuuren N."/>
            <person name="Yilmaz N."/>
            <person name="Duong T.A."/>
            <person name="van der Merwe N.A."/>
            <person name="Wingfield M.J."/>
            <person name="Wingfield B.D."/>
        </authorList>
    </citation>
    <scope>NUCLEOTIDE SEQUENCE [LARGE SCALE GENOMIC DNA]</scope>
    <source>
        <strain evidence="4 5">CMW 18300</strain>
    </source>
</reference>
<dbReference type="SUPFAM" id="SSF52096">
    <property type="entry name" value="ClpP/crotonase"/>
    <property type="match status" value="1"/>
</dbReference>